<dbReference type="Pfam" id="PF00084">
    <property type="entry name" value="Sushi"/>
    <property type="match status" value="1"/>
</dbReference>
<reference evidence="4" key="1">
    <citation type="submission" date="2023-03" db="EMBL/GenBank/DDBJ databases">
        <authorList>
            <person name="Steffen K."/>
            <person name="Cardenas P."/>
        </authorList>
    </citation>
    <scope>NUCLEOTIDE SEQUENCE</scope>
</reference>
<dbReference type="PROSITE" id="PS51257">
    <property type="entry name" value="PROKAR_LIPOPROTEIN"/>
    <property type="match status" value="1"/>
</dbReference>
<dbReference type="Gene3D" id="2.10.70.10">
    <property type="entry name" value="Complement Module, domain 1"/>
    <property type="match status" value="1"/>
</dbReference>
<protein>
    <recommendedName>
        <fullName evidence="3">Sushi domain-containing protein</fullName>
    </recommendedName>
</protein>
<evidence type="ECO:0000259" key="3">
    <source>
        <dbReference type="Pfam" id="PF00084"/>
    </source>
</evidence>
<accession>A0AA35T595</accession>
<dbReference type="InterPro" id="IPR000436">
    <property type="entry name" value="Sushi_SCR_CCP_dom"/>
</dbReference>
<evidence type="ECO:0000256" key="1">
    <source>
        <dbReference type="ARBA" id="ARBA00023157"/>
    </source>
</evidence>
<keyword evidence="1" id="KW-1015">Disulfide bond</keyword>
<dbReference type="SUPFAM" id="SSF57184">
    <property type="entry name" value="Growth factor receptor domain"/>
    <property type="match status" value="1"/>
</dbReference>
<feature type="domain" description="Sushi" evidence="3">
    <location>
        <begin position="218"/>
        <end position="268"/>
    </location>
</feature>
<organism evidence="4 5">
    <name type="scientific">Geodia barretti</name>
    <name type="common">Barrett's horny sponge</name>
    <dbReference type="NCBI Taxonomy" id="519541"/>
    <lineage>
        <taxon>Eukaryota</taxon>
        <taxon>Metazoa</taxon>
        <taxon>Porifera</taxon>
        <taxon>Demospongiae</taxon>
        <taxon>Heteroscleromorpha</taxon>
        <taxon>Tetractinellida</taxon>
        <taxon>Astrophorina</taxon>
        <taxon>Geodiidae</taxon>
        <taxon>Geodia</taxon>
    </lineage>
</organism>
<evidence type="ECO:0000313" key="4">
    <source>
        <dbReference type="EMBL" id="CAI8041026.1"/>
    </source>
</evidence>
<sequence>MRLIVLLVTCLLGSGSCVVDCDYPTENIIRDVISQVFVTGENLVTPNIDLNIHRIVCLAHSQQRDRYRAFSVIVEYTCEVNAGCPEGMVVEQFEGECAVNTWGTQVLGVTGTPRTSPATGDFSTGLREDCSFCTSQQAARDEGAPDPASDGSHCIECNALCSGEEAGARRCFGHGSDTCCQVYLSNGTCGEACPKDGVYSISDDFNCLRDCPDSLGTVENGRVEYSRVATGEGFSQGTTATVACNDRYETDGYGAICSNAGTWNSTLPTAP</sequence>
<dbReference type="EMBL" id="CASHTH010003157">
    <property type="protein sequence ID" value="CAI8041026.1"/>
    <property type="molecule type" value="Genomic_DNA"/>
</dbReference>
<evidence type="ECO:0000313" key="5">
    <source>
        <dbReference type="Proteomes" id="UP001174909"/>
    </source>
</evidence>
<dbReference type="InterPro" id="IPR009030">
    <property type="entry name" value="Growth_fac_rcpt_cys_sf"/>
</dbReference>
<evidence type="ECO:0000256" key="2">
    <source>
        <dbReference type="SAM" id="SignalP"/>
    </source>
</evidence>
<keyword evidence="5" id="KW-1185">Reference proteome</keyword>
<gene>
    <name evidence="4" type="ORF">GBAR_LOCUS22792</name>
</gene>
<feature type="signal peptide" evidence="2">
    <location>
        <begin position="1"/>
        <end position="17"/>
    </location>
</feature>
<dbReference type="AlphaFoldDB" id="A0AA35T595"/>
<keyword evidence="2" id="KW-0732">Signal</keyword>
<comment type="caution">
    <text evidence="4">The sequence shown here is derived from an EMBL/GenBank/DDBJ whole genome shotgun (WGS) entry which is preliminary data.</text>
</comment>
<dbReference type="Proteomes" id="UP001174909">
    <property type="component" value="Unassembled WGS sequence"/>
</dbReference>
<proteinExistence type="predicted"/>
<feature type="chain" id="PRO_5041441208" description="Sushi domain-containing protein" evidence="2">
    <location>
        <begin position="18"/>
        <end position="271"/>
    </location>
</feature>
<name>A0AA35T595_GEOBA</name>